<evidence type="ECO:0000313" key="2">
    <source>
        <dbReference type="EMBL" id="MBD2776601.1"/>
    </source>
</evidence>
<protein>
    <submittedName>
        <fullName evidence="2">Filamentous hemagglutinin N-terminal domain-containing protein</fullName>
    </submittedName>
</protein>
<dbReference type="InterPro" id="IPR008638">
    <property type="entry name" value="FhaB/CdiA-like_TPS"/>
</dbReference>
<proteinExistence type="predicted"/>
<comment type="caution">
    <text evidence="2">The sequence shown here is derived from an EMBL/GenBank/DDBJ whole genome shotgun (WGS) entry which is preliminary data.</text>
</comment>
<keyword evidence="3" id="KW-1185">Reference proteome</keyword>
<accession>A0A8J6XSB2</accession>
<evidence type="ECO:0000313" key="3">
    <source>
        <dbReference type="Proteomes" id="UP000629098"/>
    </source>
</evidence>
<dbReference type="SUPFAM" id="SSF51126">
    <property type="entry name" value="Pectin lyase-like"/>
    <property type="match status" value="4"/>
</dbReference>
<organism evidence="2 3">
    <name type="scientific">Iningainema tapete BLCC-T55</name>
    <dbReference type="NCBI Taxonomy" id="2748662"/>
    <lineage>
        <taxon>Bacteria</taxon>
        <taxon>Bacillati</taxon>
        <taxon>Cyanobacteriota</taxon>
        <taxon>Cyanophyceae</taxon>
        <taxon>Nostocales</taxon>
        <taxon>Scytonemataceae</taxon>
        <taxon>Iningainema tapete</taxon>
    </lineage>
</organism>
<feature type="domain" description="Filamentous haemagglutinin FhaB/tRNA nuclease CdiA-like TPS" evidence="1">
    <location>
        <begin position="13"/>
        <end position="124"/>
    </location>
</feature>
<reference evidence="2" key="1">
    <citation type="submission" date="2020-09" db="EMBL/GenBank/DDBJ databases">
        <title>Iningainema tapete sp. nov. (Scytonemataceae, Cyanobacteria) from greenhouses in central Florida (USA) produces two types of nodularin with biosynthetic potential for microcystin-LR and anabaenopeptins.</title>
        <authorList>
            <person name="Berthold D.E."/>
            <person name="Lefler F.W."/>
            <person name="Huang I.-S."/>
            <person name="Abdulla H."/>
            <person name="Zimba P.V."/>
            <person name="Laughinghouse H.D. IV."/>
        </authorList>
    </citation>
    <scope>NUCLEOTIDE SEQUENCE</scope>
    <source>
        <strain evidence="2">BLCCT55</strain>
    </source>
</reference>
<dbReference type="Proteomes" id="UP000629098">
    <property type="component" value="Unassembled WGS sequence"/>
</dbReference>
<dbReference type="EMBL" id="JACXAE010000098">
    <property type="protein sequence ID" value="MBD2776601.1"/>
    <property type="molecule type" value="Genomic_DNA"/>
</dbReference>
<dbReference type="RefSeq" id="WP_190835671.1">
    <property type="nucleotide sequence ID" value="NZ_CAWPPI010000098.1"/>
</dbReference>
<dbReference type="InterPro" id="IPR011050">
    <property type="entry name" value="Pectin_lyase_fold/virulence"/>
</dbReference>
<gene>
    <name evidence="2" type="ORF">ICL16_32250</name>
</gene>
<dbReference type="Pfam" id="PF05860">
    <property type="entry name" value="TPS"/>
    <property type="match status" value="1"/>
</dbReference>
<dbReference type="AlphaFoldDB" id="A0A8J6XSB2"/>
<evidence type="ECO:0000259" key="1">
    <source>
        <dbReference type="SMART" id="SM00912"/>
    </source>
</evidence>
<dbReference type="Gene3D" id="2.160.20.10">
    <property type="entry name" value="Single-stranded right-handed beta-helix, Pectin lyase-like"/>
    <property type="match status" value="2"/>
</dbReference>
<name>A0A8J6XSB2_9CYAN</name>
<dbReference type="InterPro" id="IPR012334">
    <property type="entry name" value="Pectin_lyas_fold"/>
</dbReference>
<dbReference type="NCBIfam" id="TIGR01901">
    <property type="entry name" value="adhes_NPXG"/>
    <property type="match status" value="1"/>
</dbReference>
<sequence length="986" mass="99634">MTASPTVAQIVPDNTLPVNSVVTPQGNINAINGGTTAGSNLFHSFQEFSLPTGETALFNNSLNIQNIFTRITGKSVSNINGLLQANGNANVFLLNPNGIIFGPNAQLNIGGSFVASTASSIKFTDGGEFSAINPQTSLLSITVPLGLQFPPQAANIVNRSNLQGTLGKTIALVGGDITLEGSQLTAAQGRIELGSVGGNSLVSLNPTANGWTLGYGGIVGGNIQLLSQSTVSGGDVGSGNIQVQGGRVTLNDSSKITATTSGNQNGGEIVVRAKDLTVTNGSKISVETTSRGNAGSINVQADTLEVSGASANGQDFSTIAATSRGSGDSGSINITTNQLIARDGGDVSVTAFGSNSGKGGNLTVKAAESVELIGARTSPDGKNFNRSGLFAGTEGTEPGRDLTIITPKLQVLDGARVSVSTRGSGQDGKPGGQGGNLVVNAGEIELSGTSPDGRFISGLFALSGEERPNIPDPGIATGNAGNIMIQTGQLTIRDGAQVSAATVGTGKAGNITVSADTINVTGVSAISPTFPTFQTSSVPLPSSGFVNLVRTAYGFSTFAATSYGTGNSGDIEINTRQLSVSNGADVLVTAYGKGLSGTLTVNASELIELTGARAIPNTSNFSRSGLFAATEGIQNGGNLTVNTAWLVVKDGARISVSTRGPGENGIPAGKGGNLTIKASNGIDLSGIGTVQLVNSQGQKDTIKFPSGLFALSGEVRPYISETAATGQGGNLEITTGSLSIQDGAQVSVSAFGSGTAGNLQARVGSIKLKDGSITGVTEFGNGANITLQVQDSLQLRGNSQISTTAGNGNGGNITIAADAIAILNNSSIRADAGRFGGNVQITTQGLFALPSNITATSALGPQFSGIVSINTPDVESNQGLVEVPAFLALENQVAQACASEQGQNRSQFTSTGRRGLLPTATEPLSSEAVRVTTTPQAVRQQHQASLQLPRKATGWGVNSKGEVVLTAGVSNYIVQAQLPTANCHVR</sequence>
<dbReference type="SMART" id="SM00912">
    <property type="entry name" value="Haemagg_act"/>
    <property type="match status" value="1"/>
</dbReference>